<organism evidence="1 2">
    <name type="scientific">Moraxella cuniculi DSM 21768</name>
    <dbReference type="NCBI Taxonomy" id="1122245"/>
    <lineage>
        <taxon>Bacteria</taxon>
        <taxon>Pseudomonadati</taxon>
        <taxon>Pseudomonadota</taxon>
        <taxon>Gammaproteobacteria</taxon>
        <taxon>Moraxellales</taxon>
        <taxon>Moraxellaceae</taxon>
        <taxon>Moraxella</taxon>
    </lineage>
</organism>
<sequence length="76" mass="8615">MSKQIQFHQTGSPDVLKIVEISPAEPKSHEVQIKMSVLGLNRAEAMYRAGVYVIEPIFPATMGYEGQARLWRWARA</sequence>
<dbReference type="EMBL" id="FTNU01000008">
    <property type="protein sequence ID" value="SIR93072.1"/>
    <property type="molecule type" value="Genomic_DNA"/>
</dbReference>
<evidence type="ECO:0000313" key="1">
    <source>
        <dbReference type="EMBL" id="SIR93072.1"/>
    </source>
</evidence>
<dbReference type="RefSeq" id="WP_076555332.1">
    <property type="nucleotide sequence ID" value="NZ_FTNU01000008.1"/>
</dbReference>
<name>A0A1N7EYG0_9GAMM</name>
<dbReference type="Proteomes" id="UP000187495">
    <property type="component" value="Unassembled WGS sequence"/>
</dbReference>
<dbReference type="SUPFAM" id="SSF50129">
    <property type="entry name" value="GroES-like"/>
    <property type="match status" value="1"/>
</dbReference>
<reference evidence="2" key="1">
    <citation type="submission" date="2017-01" db="EMBL/GenBank/DDBJ databases">
        <authorList>
            <person name="Varghese N."/>
            <person name="Submissions S."/>
        </authorList>
    </citation>
    <scope>NUCLEOTIDE SEQUENCE [LARGE SCALE GENOMIC DNA]</scope>
    <source>
        <strain evidence="2">DSM 21768</strain>
    </source>
</reference>
<dbReference type="STRING" id="34061.B0189_10610"/>
<dbReference type="AlphaFoldDB" id="A0A1N7EYG0"/>
<accession>A0A1N7EYG0</accession>
<gene>
    <name evidence="1" type="ORF">SAMN02745664_10858</name>
</gene>
<dbReference type="InterPro" id="IPR011032">
    <property type="entry name" value="GroES-like_sf"/>
</dbReference>
<keyword evidence="2" id="KW-1185">Reference proteome</keyword>
<dbReference type="Gene3D" id="3.90.180.10">
    <property type="entry name" value="Medium-chain alcohol dehydrogenases, catalytic domain"/>
    <property type="match status" value="1"/>
</dbReference>
<evidence type="ECO:0008006" key="3">
    <source>
        <dbReference type="Google" id="ProtNLM"/>
    </source>
</evidence>
<proteinExistence type="predicted"/>
<evidence type="ECO:0000313" key="2">
    <source>
        <dbReference type="Proteomes" id="UP000187495"/>
    </source>
</evidence>
<protein>
    <recommendedName>
        <fullName evidence="3">NADPH2:quinone reductase</fullName>
    </recommendedName>
</protein>